<evidence type="ECO:0000313" key="3">
    <source>
        <dbReference type="EMBL" id="KAJ7321532.1"/>
    </source>
</evidence>
<keyword evidence="4" id="KW-1185">Reference proteome</keyword>
<accession>A0AAD6ZGP7</accession>
<comment type="caution">
    <text evidence="3">The sequence shown here is derived from an EMBL/GenBank/DDBJ whole genome shotgun (WGS) entry which is preliminary data.</text>
</comment>
<feature type="chain" id="PRO_5041964412" evidence="2">
    <location>
        <begin position="22"/>
        <end position="314"/>
    </location>
</feature>
<feature type="signal peptide" evidence="2">
    <location>
        <begin position="1"/>
        <end position="21"/>
    </location>
</feature>
<feature type="region of interest" description="Disordered" evidence="1">
    <location>
        <begin position="254"/>
        <end position="314"/>
    </location>
</feature>
<gene>
    <name evidence="3" type="ORF">DFH08DRAFT_818390</name>
</gene>
<feature type="compositionally biased region" description="Basic residues" evidence="1">
    <location>
        <begin position="263"/>
        <end position="272"/>
    </location>
</feature>
<dbReference type="AlphaFoldDB" id="A0AAD6ZGP7"/>
<evidence type="ECO:0000256" key="1">
    <source>
        <dbReference type="SAM" id="MobiDB-lite"/>
    </source>
</evidence>
<reference evidence="3" key="1">
    <citation type="submission" date="2023-03" db="EMBL/GenBank/DDBJ databases">
        <title>Massive genome expansion in bonnet fungi (Mycena s.s.) driven by repeated elements and novel gene families across ecological guilds.</title>
        <authorList>
            <consortium name="Lawrence Berkeley National Laboratory"/>
            <person name="Harder C.B."/>
            <person name="Miyauchi S."/>
            <person name="Viragh M."/>
            <person name="Kuo A."/>
            <person name="Thoen E."/>
            <person name="Andreopoulos B."/>
            <person name="Lu D."/>
            <person name="Skrede I."/>
            <person name="Drula E."/>
            <person name="Henrissat B."/>
            <person name="Morin E."/>
            <person name="Kohler A."/>
            <person name="Barry K."/>
            <person name="LaButti K."/>
            <person name="Morin E."/>
            <person name="Salamov A."/>
            <person name="Lipzen A."/>
            <person name="Mereny Z."/>
            <person name="Hegedus B."/>
            <person name="Baldrian P."/>
            <person name="Stursova M."/>
            <person name="Weitz H."/>
            <person name="Taylor A."/>
            <person name="Grigoriev I.V."/>
            <person name="Nagy L.G."/>
            <person name="Martin F."/>
            <person name="Kauserud H."/>
        </authorList>
    </citation>
    <scope>NUCLEOTIDE SEQUENCE</scope>
    <source>
        <strain evidence="3">CBHHK002</strain>
    </source>
</reference>
<feature type="compositionally biased region" description="Acidic residues" evidence="1">
    <location>
        <begin position="288"/>
        <end position="302"/>
    </location>
</feature>
<evidence type="ECO:0000313" key="4">
    <source>
        <dbReference type="Proteomes" id="UP001218218"/>
    </source>
</evidence>
<feature type="compositionally biased region" description="Basic and acidic residues" evidence="1">
    <location>
        <begin position="277"/>
        <end position="287"/>
    </location>
</feature>
<proteinExistence type="predicted"/>
<dbReference type="EMBL" id="JARIHO010000050">
    <property type="protein sequence ID" value="KAJ7321532.1"/>
    <property type="molecule type" value="Genomic_DNA"/>
</dbReference>
<name>A0AAD6ZGP7_9AGAR</name>
<protein>
    <submittedName>
        <fullName evidence="3">Uncharacterized protein</fullName>
    </submittedName>
</protein>
<evidence type="ECO:0000256" key="2">
    <source>
        <dbReference type="SAM" id="SignalP"/>
    </source>
</evidence>
<organism evidence="3 4">
    <name type="scientific">Mycena albidolilacea</name>
    <dbReference type="NCBI Taxonomy" id="1033008"/>
    <lineage>
        <taxon>Eukaryota</taxon>
        <taxon>Fungi</taxon>
        <taxon>Dikarya</taxon>
        <taxon>Basidiomycota</taxon>
        <taxon>Agaricomycotina</taxon>
        <taxon>Agaricomycetes</taxon>
        <taxon>Agaricomycetidae</taxon>
        <taxon>Agaricales</taxon>
        <taxon>Marasmiineae</taxon>
        <taxon>Mycenaceae</taxon>
        <taxon>Mycena</taxon>
    </lineage>
</organism>
<dbReference type="Proteomes" id="UP001218218">
    <property type="component" value="Unassembled WGS sequence"/>
</dbReference>
<keyword evidence="2" id="KW-0732">Signal</keyword>
<sequence>MNLRTILFVSIFSVVLWLATRDTPHSTDSNSGCSPAGRCPVNACGPIIKTNIETNIEMNFESLRVSVTRSRDPISPILRLRDPLEAARPNLSEATCMTPDSSSIDSPVHISFYGYMPAGSDGLCYDSSLGAMIGACCNILTPILSNYFDPRGHYRAMQSSTYSVQIRQTGQKGGRYVKTYVSAQINPYLLPESVATDPLKVHADVPLRSICSGLTKPQLKQLVLVHNIKLPSRGSIAVMVDAISDHGCSYLGNTGVGECGQQRRSKGRRRAATTKAAQERRGTAMRDAEDDGGHEDEGEREDEDKRDSNGNSRE</sequence>
<feature type="compositionally biased region" description="Basic and acidic residues" evidence="1">
    <location>
        <begin position="303"/>
        <end position="314"/>
    </location>
</feature>